<evidence type="ECO:0000313" key="2">
    <source>
        <dbReference type="Proteomes" id="UP000431901"/>
    </source>
</evidence>
<name>A0A6I4W5W8_9ACTN</name>
<sequence>MTVRRRLAAPTGRPAAFDPAMVAGLPDAARRWLLHAIAPGTPLATGARLRTRGAIRLGGAWRPFTAAQILRPPEGFVWSATARVAGLPVIGHDLYDAGAGEMRWRLLGAIPVLSASGPDVTRSAAGRLAGELVLDPAAALSPAVSFEHVDDRRVRADVTIGGAAHPVTLTVAPDGALVSVTLPRWGNPDGAYREHAFGAEFLAERTFGGFTVPSRARAGWWYGTDRWDEGEFFRFTLRHAAFF</sequence>
<protein>
    <submittedName>
        <fullName evidence="1">Uncharacterized protein</fullName>
    </submittedName>
</protein>
<comment type="caution">
    <text evidence="1">The sequence shown here is derived from an EMBL/GenBank/DDBJ whole genome shotgun (WGS) entry which is preliminary data.</text>
</comment>
<keyword evidence="2" id="KW-1185">Reference proteome</keyword>
<dbReference type="Proteomes" id="UP000431901">
    <property type="component" value="Unassembled WGS sequence"/>
</dbReference>
<reference evidence="1 2" key="1">
    <citation type="submission" date="2019-12" db="EMBL/GenBank/DDBJ databases">
        <title>Nocardia macrotermitis sp. nov. and Nocardia aurantia sp. nov., isolated from the gut of the fungus growing-termite Macrotermes natalensis.</title>
        <authorList>
            <person name="Christine B."/>
            <person name="Rene B."/>
        </authorList>
    </citation>
    <scope>NUCLEOTIDE SEQUENCE [LARGE SCALE GENOMIC DNA]</scope>
    <source>
        <strain evidence="1 2">DSM 102126</strain>
    </source>
</reference>
<dbReference type="OrthoDB" id="3671061at2"/>
<organism evidence="1 2">
    <name type="scientific">Actinomadura rayongensis</name>
    <dbReference type="NCBI Taxonomy" id="1429076"/>
    <lineage>
        <taxon>Bacteria</taxon>
        <taxon>Bacillati</taxon>
        <taxon>Actinomycetota</taxon>
        <taxon>Actinomycetes</taxon>
        <taxon>Streptosporangiales</taxon>
        <taxon>Thermomonosporaceae</taxon>
        <taxon>Actinomadura</taxon>
    </lineage>
</organism>
<accession>A0A6I4W5W8</accession>
<dbReference type="EMBL" id="WUTW01000002">
    <property type="protein sequence ID" value="MXQ64908.1"/>
    <property type="molecule type" value="Genomic_DNA"/>
</dbReference>
<dbReference type="InterPro" id="IPR046674">
    <property type="entry name" value="DUF6544"/>
</dbReference>
<dbReference type="Pfam" id="PF20181">
    <property type="entry name" value="DUF6544"/>
    <property type="match status" value="1"/>
</dbReference>
<dbReference type="RefSeq" id="WP_161103070.1">
    <property type="nucleotide sequence ID" value="NZ_JBHLYI010000001.1"/>
</dbReference>
<proteinExistence type="predicted"/>
<evidence type="ECO:0000313" key="1">
    <source>
        <dbReference type="EMBL" id="MXQ64908.1"/>
    </source>
</evidence>
<dbReference type="AlphaFoldDB" id="A0A6I4W5W8"/>
<gene>
    <name evidence="1" type="ORF">GQ466_12755</name>
</gene>